<dbReference type="GO" id="GO:0003824">
    <property type="term" value="F:catalytic activity"/>
    <property type="evidence" value="ECO:0007669"/>
    <property type="project" value="UniProtKB-ARBA"/>
</dbReference>
<name>A0A194AMD2_PINFU</name>
<feature type="domain" description="NAD(P)-binding" evidence="1">
    <location>
        <begin position="7"/>
        <end position="174"/>
    </location>
</feature>
<dbReference type="PANTHER" id="PTHR15020">
    <property type="entry name" value="FLAVIN REDUCTASE-RELATED"/>
    <property type="match status" value="1"/>
</dbReference>
<protein>
    <recommendedName>
        <fullName evidence="1">NAD(P)-binding domain-containing protein</fullName>
    </recommendedName>
</protein>
<dbReference type="AlphaFoldDB" id="A0A194AMD2"/>
<evidence type="ECO:0000313" key="2">
    <source>
        <dbReference type="EMBL" id="JAS03720.1"/>
    </source>
</evidence>
<accession>A0A194AMD2</accession>
<dbReference type="PANTHER" id="PTHR15020:SF50">
    <property type="entry name" value="UPF0659 PROTEIN YMR090W"/>
    <property type="match status" value="1"/>
</dbReference>
<evidence type="ECO:0000259" key="1">
    <source>
        <dbReference type="Pfam" id="PF13460"/>
    </source>
</evidence>
<dbReference type="SUPFAM" id="SSF51735">
    <property type="entry name" value="NAD(P)-binding Rossmann-fold domains"/>
    <property type="match status" value="1"/>
</dbReference>
<dbReference type="Gene3D" id="3.40.50.720">
    <property type="entry name" value="NAD(P)-binding Rossmann-like Domain"/>
    <property type="match status" value="1"/>
</dbReference>
<dbReference type="InterPro" id="IPR016040">
    <property type="entry name" value="NAD(P)-bd_dom"/>
</dbReference>
<dbReference type="EMBL" id="GELH01000551">
    <property type="protein sequence ID" value="JAS03721.1"/>
    <property type="molecule type" value="Transcribed_RNA"/>
</dbReference>
<reference evidence="2" key="1">
    <citation type="submission" date="2016-03" db="EMBL/GenBank/DDBJ databases">
        <authorList>
            <person name="Ploux O."/>
        </authorList>
    </citation>
    <scope>NUCLEOTIDE SEQUENCE</scope>
    <source>
        <tissue evidence="2">Mantle</tissue>
    </source>
</reference>
<organism evidence="2">
    <name type="scientific">Pinctada fucata</name>
    <name type="common">Akoya pearl oyster</name>
    <name type="synonym">Pinctada imbricata fucata</name>
    <dbReference type="NCBI Taxonomy" id="50426"/>
    <lineage>
        <taxon>Eukaryota</taxon>
        <taxon>Metazoa</taxon>
        <taxon>Spiralia</taxon>
        <taxon>Lophotrochozoa</taxon>
        <taxon>Mollusca</taxon>
        <taxon>Bivalvia</taxon>
        <taxon>Autobranchia</taxon>
        <taxon>Pteriomorphia</taxon>
        <taxon>Pterioida</taxon>
        <taxon>Pterioidea</taxon>
        <taxon>Pteriidae</taxon>
        <taxon>Pinctada</taxon>
    </lineage>
</organism>
<dbReference type="Pfam" id="PF13460">
    <property type="entry name" value="NAD_binding_10"/>
    <property type="match status" value="1"/>
</dbReference>
<proteinExistence type="predicted"/>
<sequence>MKIVVFGATGPSGLTLVQQALDRGMGVTALVRNPDRLSITHENLKVAKVNIFKEDEIVDHIKECDVVMGCLGTPGSFLSRLPETLYTESTKVILSAMRNANKKRFIVISAGGVIKSSQEPIIMTIIRPLKIRQLLCNMREMEIMLENSTDIDFTAVRAPSLTNGQRTDKEIKTEVDAQYVTGKVHGWQELMSPDLC</sequence>
<dbReference type="InterPro" id="IPR036291">
    <property type="entry name" value="NAD(P)-bd_dom_sf"/>
</dbReference>
<dbReference type="EMBL" id="GELH01000552">
    <property type="protein sequence ID" value="JAS03720.1"/>
    <property type="molecule type" value="Transcribed_RNA"/>
</dbReference>